<name>A0A0U5H581_9EURY</name>
<dbReference type="EMBL" id="LN831302">
    <property type="protein sequence ID" value="CQH60996.1"/>
    <property type="molecule type" value="Genomic_DNA"/>
</dbReference>
<dbReference type="STRING" id="1407499.HHUB_3341"/>
<evidence type="ECO:0000256" key="2">
    <source>
        <dbReference type="ARBA" id="ARBA00022801"/>
    </source>
</evidence>
<evidence type="ECO:0000313" key="5">
    <source>
        <dbReference type="Proteomes" id="UP000066737"/>
    </source>
</evidence>
<evidence type="ECO:0000313" key="4">
    <source>
        <dbReference type="EMBL" id="CQH60996.1"/>
    </source>
</evidence>
<dbReference type="GO" id="GO:0005737">
    <property type="term" value="C:cytoplasm"/>
    <property type="evidence" value="ECO:0007669"/>
    <property type="project" value="TreeGrafter"/>
</dbReference>
<dbReference type="InterPro" id="IPR002637">
    <property type="entry name" value="RdgB/HAM1"/>
</dbReference>
<dbReference type="OrthoDB" id="372108at2157"/>
<dbReference type="Pfam" id="PF01725">
    <property type="entry name" value="Ham1p_like"/>
    <property type="match status" value="1"/>
</dbReference>
<dbReference type="PANTHER" id="PTHR11067:SF9">
    <property type="entry name" value="INOSINE TRIPHOSPHATE PYROPHOSPHATASE"/>
    <property type="match status" value="1"/>
</dbReference>
<dbReference type="AlphaFoldDB" id="A0A0U5H581"/>
<dbReference type="PANTHER" id="PTHR11067">
    <property type="entry name" value="INOSINE TRIPHOSPHATE PYROPHOSPHATASE/HAM1 PROTEIN"/>
    <property type="match status" value="1"/>
</dbReference>
<proteinExistence type="inferred from homology"/>
<dbReference type="SUPFAM" id="SSF52972">
    <property type="entry name" value="ITPase-like"/>
    <property type="match status" value="1"/>
</dbReference>
<protein>
    <submittedName>
        <fullName evidence="4">Non-canonical purine NTP pyrophosphatase</fullName>
        <ecNumber evidence="4">3.6.1.66</ecNumber>
    </submittedName>
</protein>
<dbReference type="InterPro" id="IPR029001">
    <property type="entry name" value="ITPase-like_fam"/>
</dbReference>
<comment type="similarity">
    <text evidence="1 3">Belongs to the HAM1 NTPase family.</text>
</comment>
<keyword evidence="2 3" id="KW-0378">Hydrolase</keyword>
<reference evidence="5" key="1">
    <citation type="journal article" date="2016" name="Environ. Microbiol.">
        <title>The complete genome of a viable archaeum isolated from 123-million-year-old rock salt.</title>
        <authorList>
            <person name="Jaakkola S.T."/>
            <person name="Pfeiffer F."/>
            <person name="Ravantti J.J."/>
            <person name="Guo Q."/>
            <person name="Liu Y."/>
            <person name="Chen X."/>
            <person name="Ma H."/>
            <person name="Yang C."/>
            <person name="Oksanen H.M."/>
            <person name="Bamford D.H."/>
        </authorList>
    </citation>
    <scope>NUCLEOTIDE SEQUENCE</scope>
    <source>
        <strain evidence="5">JI20-1</strain>
    </source>
</reference>
<dbReference type="GO" id="GO:0009143">
    <property type="term" value="P:nucleoside triphosphate catabolic process"/>
    <property type="evidence" value="ECO:0007669"/>
    <property type="project" value="InterPro"/>
</dbReference>
<dbReference type="CDD" id="cd00515">
    <property type="entry name" value="HAM1"/>
    <property type="match status" value="1"/>
</dbReference>
<keyword evidence="5" id="KW-1185">Reference proteome</keyword>
<sequence length="184" mass="20429">MRTLRFVTTNPGKVREAEQYLSDVYDVTQHDYDYAEIQSDELADIAARGAEDAYEAQDADVPIIVDDAGLFVRALDGFPGPYSSYVEDTLGIERVWDLAEDLEDRRGAFRCTVAYTDGDVTETFSGAVQGTVVAPRGDGGFGYDPIFEHDGETFAEMDTERKNALSHRGRALAKLADWLAEREN</sequence>
<evidence type="ECO:0000256" key="1">
    <source>
        <dbReference type="ARBA" id="ARBA00008023"/>
    </source>
</evidence>
<dbReference type="GeneID" id="91108019"/>
<dbReference type="EC" id="3.6.1.66" evidence="4"/>
<dbReference type="RefSeq" id="WP_059057692.1">
    <property type="nucleotide sequence ID" value="NZ_CEML01000001.1"/>
</dbReference>
<organism evidence="4 5">
    <name type="scientific">Halobacterium hubeiense</name>
    <dbReference type="NCBI Taxonomy" id="1407499"/>
    <lineage>
        <taxon>Archaea</taxon>
        <taxon>Methanobacteriati</taxon>
        <taxon>Methanobacteriota</taxon>
        <taxon>Stenosarchaea group</taxon>
        <taxon>Halobacteria</taxon>
        <taxon>Halobacteriales</taxon>
        <taxon>Halobacteriaceae</taxon>
        <taxon>Halobacterium</taxon>
    </lineage>
</organism>
<evidence type="ECO:0000256" key="3">
    <source>
        <dbReference type="RuleBase" id="RU003781"/>
    </source>
</evidence>
<dbReference type="GO" id="GO:0036220">
    <property type="term" value="F:ITP diphosphatase activity"/>
    <property type="evidence" value="ECO:0007669"/>
    <property type="project" value="UniProtKB-EC"/>
</dbReference>
<dbReference type="KEGG" id="hhb:Hhub_3341"/>
<dbReference type="Gene3D" id="3.90.950.10">
    <property type="match status" value="1"/>
</dbReference>
<accession>A0A0U5H581</accession>
<dbReference type="Proteomes" id="UP000066737">
    <property type="component" value="Chromosome I"/>
</dbReference>
<gene>
    <name evidence="4" type="primary">ham1</name>
    <name evidence="4" type="ORF">HHUB_3341</name>
</gene>
<dbReference type="NCBIfam" id="TIGR00042">
    <property type="entry name" value="RdgB/HAM1 family non-canonical purine NTP pyrophosphatase"/>
    <property type="match status" value="1"/>
</dbReference>